<dbReference type="PROSITE" id="PS00893">
    <property type="entry name" value="NUDIX_BOX"/>
    <property type="match status" value="1"/>
</dbReference>
<dbReference type="GO" id="GO:0016818">
    <property type="term" value="F:hydrolase activity, acting on acid anhydrides, in phosphorus-containing anhydrides"/>
    <property type="evidence" value="ECO:0007669"/>
    <property type="project" value="TreeGrafter"/>
</dbReference>
<feature type="domain" description="Nudix hydrolase" evidence="6">
    <location>
        <begin position="2"/>
        <end position="125"/>
    </location>
</feature>
<comment type="similarity">
    <text evidence="2">Belongs to the Nudix hydrolase family.</text>
</comment>
<dbReference type="PANTHER" id="PTHR43758:SF2">
    <property type="entry name" value="OXIDIZED PURINE NUCLEOSIDE TRIPHOSPHATE HYDROLASE"/>
    <property type="match status" value="1"/>
</dbReference>
<gene>
    <name evidence="7" type="ORF">DC3_21470</name>
</gene>
<comment type="cofactor">
    <cofactor evidence="1">
        <name>Mg(2+)</name>
        <dbReference type="ChEBI" id="CHEBI:18420"/>
    </cofactor>
</comment>
<accession>A0A511N0W7</accession>
<evidence type="ECO:0000256" key="3">
    <source>
        <dbReference type="ARBA" id="ARBA00022723"/>
    </source>
</evidence>
<dbReference type="InterPro" id="IPR000086">
    <property type="entry name" value="NUDIX_hydrolase_dom"/>
</dbReference>
<dbReference type="Gene3D" id="3.90.79.10">
    <property type="entry name" value="Nucleoside Triphosphate Pyrophosphohydrolase"/>
    <property type="match status" value="1"/>
</dbReference>
<proteinExistence type="inferred from homology"/>
<keyword evidence="5" id="KW-0460">Magnesium</keyword>
<evidence type="ECO:0000256" key="2">
    <source>
        <dbReference type="ARBA" id="ARBA00005582"/>
    </source>
</evidence>
<dbReference type="EMBL" id="BJXB01000008">
    <property type="protein sequence ID" value="GEM46512.1"/>
    <property type="molecule type" value="Genomic_DNA"/>
</dbReference>
<dbReference type="SUPFAM" id="SSF55811">
    <property type="entry name" value="Nudix"/>
    <property type="match status" value="1"/>
</dbReference>
<organism evidence="7 8">
    <name type="scientific">Deinococcus cellulosilyticus (strain DSM 18568 / NBRC 106333 / KACC 11606 / 5516J-15)</name>
    <dbReference type="NCBI Taxonomy" id="1223518"/>
    <lineage>
        <taxon>Bacteria</taxon>
        <taxon>Thermotogati</taxon>
        <taxon>Deinococcota</taxon>
        <taxon>Deinococci</taxon>
        <taxon>Deinococcales</taxon>
        <taxon>Deinococcaceae</taxon>
        <taxon>Deinococcus</taxon>
    </lineage>
</organism>
<dbReference type="Proteomes" id="UP000321306">
    <property type="component" value="Unassembled WGS sequence"/>
</dbReference>
<dbReference type="InterPro" id="IPR015797">
    <property type="entry name" value="NUDIX_hydrolase-like_dom_sf"/>
</dbReference>
<dbReference type="GO" id="GO:0005737">
    <property type="term" value="C:cytoplasm"/>
    <property type="evidence" value="ECO:0007669"/>
    <property type="project" value="TreeGrafter"/>
</dbReference>
<dbReference type="GO" id="GO:0046872">
    <property type="term" value="F:metal ion binding"/>
    <property type="evidence" value="ECO:0007669"/>
    <property type="project" value="UniProtKB-KW"/>
</dbReference>
<keyword evidence="3" id="KW-0479">Metal-binding</keyword>
<name>A0A511N0W7_DEIC1</name>
<dbReference type="PANTHER" id="PTHR43758">
    <property type="entry name" value="7,8-DIHYDRO-8-OXOGUANINE TRIPHOSPHATASE"/>
    <property type="match status" value="1"/>
</dbReference>
<keyword evidence="4" id="KW-0378">Hydrolase</keyword>
<evidence type="ECO:0000256" key="4">
    <source>
        <dbReference type="ARBA" id="ARBA00022801"/>
    </source>
</evidence>
<dbReference type="Pfam" id="PF00293">
    <property type="entry name" value="NUDIX"/>
    <property type="match status" value="1"/>
</dbReference>
<evidence type="ECO:0000313" key="8">
    <source>
        <dbReference type="Proteomes" id="UP000321306"/>
    </source>
</evidence>
<evidence type="ECO:0000256" key="1">
    <source>
        <dbReference type="ARBA" id="ARBA00001946"/>
    </source>
</evidence>
<protein>
    <recommendedName>
        <fullName evidence="6">Nudix hydrolase domain-containing protein</fullName>
    </recommendedName>
</protein>
<sequence>MVPMPHVLGFAFDPSATQVVLIQKNRPAWQQGKLNGVGGKIEEGETPLQAMCREFEEETGLRLDNWQHFATLIGSGLEVFCFETRTEHLHLLHSCTDEEVSVYPLPDLPEHVHHNLRYLIPLALDVQLRRPVTLSYNL</sequence>
<dbReference type="InterPro" id="IPR020084">
    <property type="entry name" value="NUDIX_hydrolase_CS"/>
</dbReference>
<dbReference type="PROSITE" id="PS51462">
    <property type="entry name" value="NUDIX"/>
    <property type="match status" value="1"/>
</dbReference>
<evidence type="ECO:0000313" key="7">
    <source>
        <dbReference type="EMBL" id="GEM46512.1"/>
    </source>
</evidence>
<dbReference type="AlphaFoldDB" id="A0A511N0W7"/>
<evidence type="ECO:0000256" key="5">
    <source>
        <dbReference type="ARBA" id="ARBA00022842"/>
    </source>
</evidence>
<keyword evidence="8" id="KW-1185">Reference proteome</keyword>
<reference evidence="7 8" key="1">
    <citation type="submission" date="2019-07" db="EMBL/GenBank/DDBJ databases">
        <title>Whole genome shotgun sequence of Deinococcus cellulosilyticus NBRC 106333.</title>
        <authorList>
            <person name="Hosoyama A."/>
            <person name="Uohara A."/>
            <person name="Ohji S."/>
            <person name="Ichikawa N."/>
        </authorList>
    </citation>
    <scope>NUCLEOTIDE SEQUENCE [LARGE SCALE GENOMIC DNA]</scope>
    <source>
        <strain evidence="7 8">NBRC 106333</strain>
    </source>
</reference>
<comment type="caution">
    <text evidence="7">The sequence shown here is derived from an EMBL/GenBank/DDBJ whole genome shotgun (WGS) entry which is preliminary data.</text>
</comment>
<evidence type="ECO:0000259" key="6">
    <source>
        <dbReference type="PROSITE" id="PS51462"/>
    </source>
</evidence>